<keyword evidence="20" id="KW-1185">Reference proteome</keyword>
<dbReference type="PROSITE" id="PS51420">
    <property type="entry name" value="RHO"/>
    <property type="match status" value="1"/>
</dbReference>
<evidence type="ECO:0000256" key="15">
    <source>
        <dbReference type="ARBA" id="ARBA00023289"/>
    </source>
</evidence>
<dbReference type="SMART" id="SM00174">
    <property type="entry name" value="RHO"/>
    <property type="match status" value="1"/>
</dbReference>
<dbReference type="STRING" id="7244.B4M964"/>
<keyword evidence="13" id="KW-0472">Membrane</keyword>
<dbReference type="GO" id="GO:0005829">
    <property type="term" value="C:cytosol"/>
    <property type="evidence" value="ECO:0007669"/>
    <property type="project" value="GOC"/>
</dbReference>
<organism evidence="19 20">
    <name type="scientific">Drosophila virilis</name>
    <name type="common">Fruit fly</name>
    <dbReference type="NCBI Taxonomy" id="7244"/>
    <lineage>
        <taxon>Eukaryota</taxon>
        <taxon>Metazoa</taxon>
        <taxon>Ecdysozoa</taxon>
        <taxon>Arthropoda</taxon>
        <taxon>Hexapoda</taxon>
        <taxon>Insecta</taxon>
        <taxon>Pterygota</taxon>
        <taxon>Neoptera</taxon>
        <taxon>Endopterygota</taxon>
        <taxon>Diptera</taxon>
        <taxon>Brachycera</taxon>
        <taxon>Muscomorpha</taxon>
        <taxon>Ephydroidea</taxon>
        <taxon>Drosophilidae</taxon>
        <taxon>Drosophila</taxon>
    </lineage>
</organism>
<feature type="region of interest" description="Disordered" evidence="18">
    <location>
        <begin position="234"/>
        <end position="270"/>
    </location>
</feature>
<comment type="catalytic activity">
    <reaction evidence="17">
        <text>GTP + H2O = GDP + phosphate + H(+)</text>
        <dbReference type="Rhea" id="RHEA:19669"/>
        <dbReference type="ChEBI" id="CHEBI:15377"/>
        <dbReference type="ChEBI" id="CHEBI:15378"/>
        <dbReference type="ChEBI" id="CHEBI:37565"/>
        <dbReference type="ChEBI" id="CHEBI:43474"/>
        <dbReference type="ChEBI" id="CHEBI:58189"/>
        <dbReference type="EC" id="3.6.5.2"/>
    </reaction>
    <physiologicalReaction direction="left-to-right" evidence="17">
        <dbReference type="Rhea" id="RHEA:19670"/>
    </physiologicalReaction>
</comment>
<keyword evidence="7" id="KW-1003">Cell membrane</keyword>
<evidence type="ECO:0000256" key="11">
    <source>
        <dbReference type="ARBA" id="ARBA00022927"/>
    </source>
</evidence>
<gene>
    <name evidence="19" type="primary">Dvir\GJ18258</name>
    <name evidence="19" type="ORF">Dvir_GJ18258</name>
</gene>
<comment type="subcellular location">
    <subcellularLocation>
        <location evidence="2">Cell membrane</location>
        <topology evidence="2">Lipid-anchor</topology>
    </subcellularLocation>
    <subcellularLocation>
        <location evidence="3">Cytoplasmic vesicle</location>
        <location evidence="3">Phagosome membrane</location>
        <topology evidence="3">Lipid-anchor</topology>
        <orientation evidence="3">Cytoplasmic side</orientation>
    </subcellularLocation>
</comment>
<reference evidence="19 20" key="1">
    <citation type="journal article" date="2007" name="Nature">
        <title>Evolution of genes and genomes on the Drosophila phylogeny.</title>
        <authorList>
            <consortium name="Drosophila 12 Genomes Consortium"/>
            <person name="Clark A.G."/>
            <person name="Eisen M.B."/>
            <person name="Smith D.R."/>
            <person name="Bergman C.M."/>
            <person name="Oliver B."/>
            <person name="Markow T.A."/>
            <person name="Kaufman T.C."/>
            <person name="Kellis M."/>
            <person name="Gelbart W."/>
            <person name="Iyer V.N."/>
            <person name="Pollard D.A."/>
            <person name="Sackton T.B."/>
            <person name="Larracuente A.M."/>
            <person name="Singh N.D."/>
            <person name="Abad J.P."/>
            <person name="Abt D.N."/>
            <person name="Adryan B."/>
            <person name="Aguade M."/>
            <person name="Akashi H."/>
            <person name="Anderson W.W."/>
            <person name="Aquadro C.F."/>
            <person name="Ardell D.H."/>
            <person name="Arguello R."/>
            <person name="Artieri C.G."/>
            <person name="Barbash D.A."/>
            <person name="Barker D."/>
            <person name="Barsanti P."/>
            <person name="Batterham P."/>
            <person name="Batzoglou S."/>
            <person name="Begun D."/>
            <person name="Bhutkar A."/>
            <person name="Blanco E."/>
            <person name="Bosak S.A."/>
            <person name="Bradley R.K."/>
            <person name="Brand A.D."/>
            <person name="Brent M.R."/>
            <person name="Brooks A.N."/>
            <person name="Brown R.H."/>
            <person name="Butlin R.K."/>
            <person name="Caggese C."/>
            <person name="Calvi B.R."/>
            <person name="Bernardo de Carvalho A."/>
            <person name="Caspi A."/>
            <person name="Castrezana S."/>
            <person name="Celniker S.E."/>
            <person name="Chang J.L."/>
            <person name="Chapple C."/>
            <person name="Chatterji S."/>
            <person name="Chinwalla A."/>
            <person name="Civetta A."/>
            <person name="Clifton S.W."/>
            <person name="Comeron J.M."/>
            <person name="Costello J.C."/>
            <person name="Coyne J.A."/>
            <person name="Daub J."/>
            <person name="David R.G."/>
            <person name="Delcher A.L."/>
            <person name="Delehaunty K."/>
            <person name="Do C.B."/>
            <person name="Ebling H."/>
            <person name="Edwards K."/>
            <person name="Eickbush T."/>
            <person name="Evans J.D."/>
            <person name="Filipski A."/>
            <person name="Findeiss S."/>
            <person name="Freyhult E."/>
            <person name="Fulton L."/>
            <person name="Fulton R."/>
            <person name="Garcia A.C."/>
            <person name="Gardiner A."/>
            <person name="Garfield D.A."/>
            <person name="Garvin B.E."/>
            <person name="Gibson G."/>
            <person name="Gilbert D."/>
            <person name="Gnerre S."/>
            <person name="Godfrey J."/>
            <person name="Good R."/>
            <person name="Gotea V."/>
            <person name="Gravely B."/>
            <person name="Greenberg A.J."/>
            <person name="Griffiths-Jones S."/>
            <person name="Gross S."/>
            <person name="Guigo R."/>
            <person name="Gustafson E.A."/>
            <person name="Haerty W."/>
            <person name="Hahn M.W."/>
            <person name="Halligan D.L."/>
            <person name="Halpern A.L."/>
            <person name="Halter G.M."/>
            <person name="Han M.V."/>
            <person name="Heger A."/>
            <person name="Hillier L."/>
            <person name="Hinrichs A.S."/>
            <person name="Holmes I."/>
            <person name="Hoskins R.A."/>
            <person name="Hubisz M.J."/>
            <person name="Hultmark D."/>
            <person name="Huntley M.A."/>
            <person name="Jaffe D.B."/>
            <person name="Jagadeeshan S."/>
            <person name="Jeck W.R."/>
            <person name="Johnson J."/>
            <person name="Jones C.D."/>
            <person name="Jordan W.C."/>
            <person name="Karpen G.H."/>
            <person name="Kataoka E."/>
            <person name="Keightley P.D."/>
            <person name="Kheradpour P."/>
            <person name="Kirkness E.F."/>
            <person name="Koerich L.B."/>
            <person name="Kristiansen K."/>
            <person name="Kudrna D."/>
            <person name="Kulathinal R.J."/>
            <person name="Kumar S."/>
            <person name="Kwok R."/>
            <person name="Lander E."/>
            <person name="Langley C.H."/>
            <person name="Lapoint R."/>
            <person name="Lazzaro B.P."/>
            <person name="Lee S.J."/>
            <person name="Levesque L."/>
            <person name="Li R."/>
            <person name="Lin C.F."/>
            <person name="Lin M.F."/>
            <person name="Lindblad-Toh K."/>
            <person name="Llopart A."/>
            <person name="Long M."/>
            <person name="Low L."/>
            <person name="Lozovsky E."/>
            <person name="Lu J."/>
            <person name="Luo M."/>
            <person name="Machado C.A."/>
            <person name="Makalowski W."/>
            <person name="Marzo M."/>
            <person name="Matsuda M."/>
            <person name="Matzkin L."/>
            <person name="McAllister B."/>
            <person name="McBride C.S."/>
            <person name="McKernan B."/>
            <person name="McKernan K."/>
            <person name="Mendez-Lago M."/>
            <person name="Minx P."/>
            <person name="Mollenhauer M.U."/>
            <person name="Montooth K."/>
            <person name="Mount S.M."/>
            <person name="Mu X."/>
            <person name="Myers E."/>
            <person name="Negre B."/>
            <person name="Newfeld S."/>
            <person name="Nielsen R."/>
            <person name="Noor M.A."/>
            <person name="O'Grady P."/>
            <person name="Pachter L."/>
            <person name="Papaceit M."/>
            <person name="Parisi M.J."/>
            <person name="Parisi M."/>
            <person name="Parts L."/>
            <person name="Pedersen J.S."/>
            <person name="Pesole G."/>
            <person name="Phillippy A.M."/>
            <person name="Ponting C.P."/>
            <person name="Pop M."/>
            <person name="Porcelli D."/>
            <person name="Powell J.R."/>
            <person name="Prohaska S."/>
            <person name="Pruitt K."/>
            <person name="Puig M."/>
            <person name="Quesneville H."/>
            <person name="Ram K.R."/>
            <person name="Rand D."/>
            <person name="Rasmussen M.D."/>
            <person name="Reed L.K."/>
            <person name="Reenan R."/>
            <person name="Reily A."/>
            <person name="Remington K.A."/>
            <person name="Rieger T.T."/>
            <person name="Ritchie M.G."/>
            <person name="Robin C."/>
            <person name="Rogers Y.H."/>
            <person name="Rohde C."/>
            <person name="Rozas J."/>
            <person name="Rubenfield M.J."/>
            <person name="Ruiz A."/>
            <person name="Russo S."/>
            <person name="Salzberg S.L."/>
            <person name="Sanchez-Gracia A."/>
            <person name="Saranga D.J."/>
            <person name="Sato H."/>
            <person name="Schaeffer S.W."/>
            <person name="Schatz M.C."/>
            <person name="Schlenke T."/>
            <person name="Schwartz R."/>
            <person name="Segarra C."/>
            <person name="Singh R.S."/>
            <person name="Sirot L."/>
            <person name="Sirota M."/>
            <person name="Sisneros N.B."/>
            <person name="Smith C.D."/>
            <person name="Smith T.F."/>
            <person name="Spieth J."/>
            <person name="Stage D.E."/>
            <person name="Stark A."/>
            <person name="Stephan W."/>
            <person name="Strausberg R.L."/>
            <person name="Strempel S."/>
            <person name="Sturgill D."/>
            <person name="Sutton G."/>
            <person name="Sutton G.G."/>
            <person name="Tao W."/>
            <person name="Teichmann S."/>
            <person name="Tobari Y.N."/>
            <person name="Tomimura Y."/>
            <person name="Tsolas J.M."/>
            <person name="Valente V.L."/>
            <person name="Venter E."/>
            <person name="Venter J.C."/>
            <person name="Vicario S."/>
            <person name="Vieira F.G."/>
            <person name="Vilella A.J."/>
            <person name="Villasante A."/>
            <person name="Walenz B."/>
            <person name="Wang J."/>
            <person name="Wasserman M."/>
            <person name="Watts T."/>
            <person name="Wilson D."/>
            <person name="Wilson R.K."/>
            <person name="Wing R.A."/>
            <person name="Wolfner M.F."/>
            <person name="Wong A."/>
            <person name="Wong G.K."/>
            <person name="Wu C.I."/>
            <person name="Wu G."/>
            <person name="Yamamoto D."/>
            <person name="Yang H.P."/>
            <person name="Yang S.P."/>
            <person name="Yorke J.A."/>
            <person name="Yoshida K."/>
            <person name="Zdobnov E."/>
            <person name="Zhang P."/>
            <person name="Zhang Y."/>
            <person name="Zimin A.V."/>
            <person name="Baldwin J."/>
            <person name="Abdouelleil A."/>
            <person name="Abdulkadir J."/>
            <person name="Abebe A."/>
            <person name="Abera B."/>
            <person name="Abreu J."/>
            <person name="Acer S.C."/>
            <person name="Aftuck L."/>
            <person name="Alexander A."/>
            <person name="An P."/>
            <person name="Anderson E."/>
            <person name="Anderson S."/>
            <person name="Arachi H."/>
            <person name="Azer M."/>
            <person name="Bachantsang P."/>
            <person name="Barry A."/>
            <person name="Bayul T."/>
            <person name="Berlin A."/>
            <person name="Bessette D."/>
            <person name="Bloom T."/>
            <person name="Blye J."/>
            <person name="Boguslavskiy L."/>
            <person name="Bonnet C."/>
            <person name="Boukhgalter B."/>
            <person name="Bourzgui I."/>
            <person name="Brown A."/>
            <person name="Cahill P."/>
            <person name="Channer S."/>
            <person name="Cheshatsang Y."/>
            <person name="Chuda L."/>
            <person name="Citroen M."/>
            <person name="Collymore A."/>
            <person name="Cooke P."/>
            <person name="Costello M."/>
            <person name="D'Aco K."/>
            <person name="Daza R."/>
            <person name="De Haan G."/>
            <person name="DeGray S."/>
            <person name="DeMaso C."/>
            <person name="Dhargay N."/>
            <person name="Dooley K."/>
            <person name="Dooley E."/>
            <person name="Doricent M."/>
            <person name="Dorje P."/>
            <person name="Dorjee K."/>
            <person name="Dupes A."/>
            <person name="Elong R."/>
            <person name="Falk J."/>
            <person name="Farina A."/>
            <person name="Faro S."/>
            <person name="Ferguson D."/>
            <person name="Fisher S."/>
            <person name="Foley C.D."/>
            <person name="Franke A."/>
            <person name="Friedrich D."/>
            <person name="Gadbois L."/>
            <person name="Gearin G."/>
            <person name="Gearin C.R."/>
            <person name="Giannoukos G."/>
            <person name="Goode T."/>
            <person name="Graham J."/>
            <person name="Grandbois E."/>
            <person name="Grewal S."/>
            <person name="Gyaltsen K."/>
            <person name="Hafez N."/>
            <person name="Hagos B."/>
            <person name="Hall J."/>
            <person name="Henson C."/>
            <person name="Hollinger A."/>
            <person name="Honan T."/>
            <person name="Huard M.D."/>
            <person name="Hughes L."/>
            <person name="Hurhula B."/>
            <person name="Husby M.E."/>
            <person name="Kamat A."/>
            <person name="Kanga B."/>
            <person name="Kashin S."/>
            <person name="Khazanovich D."/>
            <person name="Kisner P."/>
            <person name="Lance K."/>
            <person name="Lara M."/>
            <person name="Lee W."/>
            <person name="Lennon N."/>
            <person name="Letendre F."/>
            <person name="LeVine R."/>
            <person name="Lipovsky A."/>
            <person name="Liu X."/>
            <person name="Liu J."/>
            <person name="Liu S."/>
            <person name="Lokyitsang T."/>
            <person name="Lokyitsang Y."/>
            <person name="Lubonja R."/>
            <person name="Lui A."/>
            <person name="MacDonald P."/>
            <person name="Magnisalis V."/>
            <person name="Maru K."/>
            <person name="Matthews C."/>
            <person name="McCusker W."/>
            <person name="McDonough S."/>
            <person name="Mehta T."/>
            <person name="Meldrim J."/>
            <person name="Meneus L."/>
            <person name="Mihai O."/>
            <person name="Mihalev A."/>
            <person name="Mihova T."/>
            <person name="Mittelman R."/>
            <person name="Mlenga V."/>
            <person name="Montmayeur A."/>
            <person name="Mulrain L."/>
            <person name="Navidi A."/>
            <person name="Naylor J."/>
            <person name="Negash T."/>
            <person name="Nguyen T."/>
            <person name="Nguyen N."/>
            <person name="Nicol R."/>
            <person name="Norbu C."/>
            <person name="Norbu N."/>
            <person name="Novod N."/>
            <person name="O'Neill B."/>
            <person name="Osman S."/>
            <person name="Markiewicz E."/>
            <person name="Oyono O.L."/>
            <person name="Patti C."/>
            <person name="Phunkhang P."/>
            <person name="Pierre F."/>
            <person name="Priest M."/>
            <person name="Raghuraman S."/>
            <person name="Rege F."/>
            <person name="Reyes R."/>
            <person name="Rise C."/>
            <person name="Rogov P."/>
            <person name="Ross K."/>
            <person name="Ryan E."/>
            <person name="Settipalli S."/>
            <person name="Shea T."/>
            <person name="Sherpa N."/>
            <person name="Shi L."/>
            <person name="Shih D."/>
            <person name="Sparrow T."/>
            <person name="Spaulding J."/>
            <person name="Stalker J."/>
            <person name="Stange-Thomann N."/>
            <person name="Stavropoulos S."/>
            <person name="Stone C."/>
            <person name="Strader C."/>
            <person name="Tesfaye S."/>
            <person name="Thomson T."/>
            <person name="Thoulutsang Y."/>
            <person name="Thoulutsang D."/>
            <person name="Topham K."/>
            <person name="Topping I."/>
            <person name="Tsamla T."/>
            <person name="Vassiliev H."/>
            <person name="Vo A."/>
            <person name="Wangchuk T."/>
            <person name="Wangdi T."/>
            <person name="Weiand M."/>
            <person name="Wilkinson J."/>
            <person name="Wilson A."/>
            <person name="Yadav S."/>
            <person name="Young G."/>
            <person name="Yu Q."/>
            <person name="Zembek L."/>
            <person name="Zhong D."/>
            <person name="Zimmer A."/>
            <person name="Zwirko Z."/>
            <person name="Jaffe D.B."/>
            <person name="Alvarez P."/>
            <person name="Brockman W."/>
            <person name="Butler J."/>
            <person name="Chin C."/>
            <person name="Gnerre S."/>
            <person name="Grabherr M."/>
            <person name="Kleber M."/>
            <person name="Mauceli E."/>
            <person name="MacCallum I."/>
        </authorList>
    </citation>
    <scope>NUCLEOTIDE SEQUENCE [LARGE SCALE GENOMIC DNA]</scope>
    <source>
        <strain evidence="20">Tucson 15010-1051.87</strain>
    </source>
</reference>
<keyword evidence="15" id="KW-0636">Prenylation</keyword>
<dbReference type="SUPFAM" id="SSF52540">
    <property type="entry name" value="P-loop containing nucleoside triphosphate hydrolases"/>
    <property type="match status" value="1"/>
</dbReference>
<keyword evidence="8" id="KW-0597">Phosphoprotein</keyword>
<dbReference type="AlphaFoldDB" id="B4M964"/>
<dbReference type="PROSITE" id="PS51419">
    <property type="entry name" value="RAB"/>
    <property type="match status" value="1"/>
</dbReference>
<evidence type="ECO:0000256" key="13">
    <source>
        <dbReference type="ARBA" id="ARBA00023136"/>
    </source>
</evidence>
<dbReference type="GO" id="GO:0005770">
    <property type="term" value="C:late endosome"/>
    <property type="evidence" value="ECO:0007669"/>
    <property type="project" value="TreeGrafter"/>
</dbReference>
<evidence type="ECO:0000256" key="3">
    <source>
        <dbReference type="ARBA" id="ARBA00004616"/>
    </source>
</evidence>
<dbReference type="GO" id="GO:0030670">
    <property type="term" value="C:phagocytic vesicle membrane"/>
    <property type="evidence" value="ECO:0007669"/>
    <property type="project" value="UniProtKB-SubCell"/>
</dbReference>
<protein>
    <recommendedName>
        <fullName evidence="5">small monomeric GTPase</fullName>
        <ecNumber evidence="5">3.6.5.2</ecNumber>
    </recommendedName>
</protein>
<evidence type="ECO:0000256" key="14">
    <source>
        <dbReference type="ARBA" id="ARBA00023288"/>
    </source>
</evidence>
<dbReference type="InterPro" id="IPR027417">
    <property type="entry name" value="P-loop_NTPase"/>
</dbReference>
<keyword evidence="6" id="KW-0813">Transport</keyword>
<dbReference type="SMART" id="SM00175">
    <property type="entry name" value="RAB"/>
    <property type="match status" value="1"/>
</dbReference>
<accession>B4M964</accession>
<evidence type="ECO:0000256" key="12">
    <source>
        <dbReference type="ARBA" id="ARBA00023134"/>
    </source>
</evidence>
<dbReference type="EC" id="3.6.5.2" evidence="5"/>
<dbReference type="GO" id="GO:0042147">
    <property type="term" value="P:retrograde transport, endosome to Golgi"/>
    <property type="evidence" value="ECO:0007669"/>
    <property type="project" value="TreeGrafter"/>
</dbReference>
<dbReference type="Gene3D" id="3.40.50.300">
    <property type="entry name" value="P-loop containing nucleotide triphosphate hydrolases"/>
    <property type="match status" value="1"/>
</dbReference>
<evidence type="ECO:0000256" key="16">
    <source>
        <dbReference type="ARBA" id="ARBA00023329"/>
    </source>
</evidence>
<dbReference type="PANTHER" id="PTHR47981">
    <property type="entry name" value="RAB FAMILY"/>
    <property type="match status" value="1"/>
</dbReference>
<keyword evidence="14" id="KW-0449">Lipoprotein</keyword>
<dbReference type="KEGG" id="dvi:6634218"/>
<evidence type="ECO:0000313" key="20">
    <source>
        <dbReference type="Proteomes" id="UP000008792"/>
    </source>
</evidence>
<dbReference type="InterPro" id="IPR005225">
    <property type="entry name" value="Small_GTP-bd"/>
</dbReference>
<dbReference type="PRINTS" id="PR00449">
    <property type="entry name" value="RASTRNSFRMNG"/>
</dbReference>
<dbReference type="Pfam" id="PF00071">
    <property type="entry name" value="Ras"/>
    <property type="match status" value="1"/>
</dbReference>
<dbReference type="GO" id="GO:0005764">
    <property type="term" value="C:lysosome"/>
    <property type="evidence" value="ECO:0007669"/>
    <property type="project" value="TreeGrafter"/>
</dbReference>
<dbReference type="EMBL" id="CH940654">
    <property type="protein sequence ID" value="EDW57740.2"/>
    <property type="molecule type" value="Genomic_DNA"/>
</dbReference>
<evidence type="ECO:0000256" key="5">
    <source>
        <dbReference type="ARBA" id="ARBA00011984"/>
    </source>
</evidence>
<evidence type="ECO:0000256" key="2">
    <source>
        <dbReference type="ARBA" id="ARBA00004193"/>
    </source>
</evidence>
<evidence type="ECO:0000256" key="18">
    <source>
        <dbReference type="SAM" id="MobiDB-lite"/>
    </source>
</evidence>
<evidence type="ECO:0000256" key="7">
    <source>
        <dbReference type="ARBA" id="ARBA00022475"/>
    </source>
</evidence>
<comment type="similarity">
    <text evidence="4">Belongs to the small GTPase superfamily. Rab family.</text>
</comment>
<evidence type="ECO:0000256" key="9">
    <source>
        <dbReference type="ARBA" id="ARBA00022741"/>
    </source>
</evidence>
<sequence>MTNMRPPQKSKLLKVIILGDGGVGKSALLTRFVSNRYEENNFHTIGVEFMNKDIAVDGEKYTLQIWDTAGQERFRALRTPFYRGSDMCLLCYALDDRDSLRGCGLWRNEFLNYADVKADRFPFIVVGNKNDLRPEKRQVSYEDVQQWCTEYGIGAHIETSSKTATNVSDAFVLALRQWRRMECVAEAEQRQLGDTIDLTQPIQLMHRRQCCTGGGGGGGGTRSKADDVVNEADDDGQMADAAMHSPSAMSRHLFGQSRSSPKAPATNYRL</sequence>
<evidence type="ECO:0000256" key="4">
    <source>
        <dbReference type="ARBA" id="ARBA00006270"/>
    </source>
</evidence>
<dbReference type="InterPro" id="IPR001806">
    <property type="entry name" value="Small_GTPase"/>
</dbReference>
<keyword evidence="9" id="KW-0547">Nucleotide-binding</keyword>
<evidence type="ECO:0000256" key="1">
    <source>
        <dbReference type="ARBA" id="ARBA00001946"/>
    </source>
</evidence>
<comment type="cofactor">
    <cofactor evidence="1">
        <name>Mg(2+)</name>
        <dbReference type="ChEBI" id="CHEBI:18420"/>
    </cofactor>
</comment>
<dbReference type="OrthoDB" id="1436450at2759"/>
<dbReference type="GO" id="GO:0003925">
    <property type="term" value="F:G protein activity"/>
    <property type="evidence" value="ECO:0007669"/>
    <property type="project" value="UniProtKB-EC"/>
</dbReference>
<dbReference type="FunFam" id="3.40.50.300:FF:000360">
    <property type="entry name" value="RAB9B, member RAS oncogene family"/>
    <property type="match status" value="1"/>
</dbReference>
<evidence type="ECO:0000256" key="6">
    <source>
        <dbReference type="ARBA" id="ARBA00022448"/>
    </source>
</evidence>
<dbReference type="SMR" id="B4M964"/>
<dbReference type="SMART" id="SM00173">
    <property type="entry name" value="RAS"/>
    <property type="match status" value="1"/>
</dbReference>
<evidence type="ECO:0000256" key="10">
    <source>
        <dbReference type="ARBA" id="ARBA00022801"/>
    </source>
</evidence>
<dbReference type="HOGENOM" id="CLU_041217_10_6_1"/>
<dbReference type="GO" id="GO:0005525">
    <property type="term" value="F:GTP binding"/>
    <property type="evidence" value="ECO:0007669"/>
    <property type="project" value="UniProtKB-KW"/>
</dbReference>
<dbReference type="PROSITE" id="PS51421">
    <property type="entry name" value="RAS"/>
    <property type="match status" value="1"/>
</dbReference>
<evidence type="ECO:0000313" key="19">
    <source>
        <dbReference type="EMBL" id="EDW57740.2"/>
    </source>
</evidence>
<dbReference type="NCBIfam" id="TIGR00231">
    <property type="entry name" value="small_GTP"/>
    <property type="match status" value="1"/>
</dbReference>
<keyword evidence="12" id="KW-0342">GTP-binding</keyword>
<dbReference type="InParanoid" id="B4M964"/>
<evidence type="ECO:0000256" key="17">
    <source>
        <dbReference type="ARBA" id="ARBA00047660"/>
    </source>
</evidence>
<proteinExistence type="inferred from homology"/>
<name>B4M964_DROVI</name>
<dbReference type="Proteomes" id="UP000008792">
    <property type="component" value="Unassembled WGS sequence"/>
</dbReference>
<keyword evidence="16" id="KW-0968">Cytoplasmic vesicle</keyword>
<dbReference type="SMART" id="SM00176">
    <property type="entry name" value="RAN"/>
    <property type="match status" value="1"/>
</dbReference>
<evidence type="ECO:0000256" key="8">
    <source>
        <dbReference type="ARBA" id="ARBA00022553"/>
    </source>
</evidence>
<dbReference type="GO" id="GO:0005886">
    <property type="term" value="C:plasma membrane"/>
    <property type="evidence" value="ECO:0007669"/>
    <property type="project" value="UniProtKB-SubCell"/>
</dbReference>
<dbReference type="FunCoup" id="B4M964">
    <property type="interactions" value="127"/>
</dbReference>
<dbReference type="GO" id="GO:0015031">
    <property type="term" value="P:protein transport"/>
    <property type="evidence" value="ECO:0007669"/>
    <property type="project" value="UniProtKB-KW"/>
</dbReference>
<dbReference type="PANTHER" id="PTHR47981:SF1">
    <property type="entry name" value="RE17845P"/>
    <property type="match status" value="1"/>
</dbReference>
<keyword evidence="11" id="KW-0653">Protein transport</keyword>
<keyword evidence="10" id="KW-0378">Hydrolase</keyword>